<comment type="caution">
    <text evidence="7">The sequence shown here is derived from an EMBL/GenBank/DDBJ whole genome shotgun (WGS) entry which is preliminary data.</text>
</comment>
<reference evidence="7 8" key="1">
    <citation type="submission" date="2018-05" db="EMBL/GenBank/DDBJ databases">
        <title>Genomic Encyclopedia of Type Strains, Phase I: the one thousand microbial genomes (KMG-I) project.</title>
        <authorList>
            <person name="Kyrpides N."/>
        </authorList>
    </citation>
    <scope>NUCLEOTIDE SEQUENCE [LARGE SCALE GENOMIC DNA]</scope>
    <source>
        <strain evidence="7 8">DSM 15611</strain>
    </source>
</reference>
<dbReference type="InterPro" id="IPR039425">
    <property type="entry name" value="RNA_pol_sigma-70-like"/>
</dbReference>
<dbReference type="Proteomes" id="UP000248314">
    <property type="component" value="Unassembled WGS sequence"/>
</dbReference>
<accession>A0A318I3X9</accession>
<dbReference type="InterPro" id="IPR013325">
    <property type="entry name" value="RNA_pol_sigma_r2"/>
</dbReference>
<dbReference type="Pfam" id="PF08281">
    <property type="entry name" value="Sigma70_r4_2"/>
    <property type="match status" value="1"/>
</dbReference>
<evidence type="ECO:0000259" key="5">
    <source>
        <dbReference type="Pfam" id="PF04542"/>
    </source>
</evidence>
<comment type="similarity">
    <text evidence="1">Belongs to the sigma-70 factor family. ECF subfamily.</text>
</comment>
<evidence type="ECO:0000259" key="6">
    <source>
        <dbReference type="Pfam" id="PF08281"/>
    </source>
</evidence>
<keyword evidence="3" id="KW-0731">Sigma factor</keyword>
<dbReference type="NCBIfam" id="TIGR02985">
    <property type="entry name" value="Sig70_bacteroi1"/>
    <property type="match status" value="1"/>
</dbReference>
<keyword evidence="2" id="KW-0805">Transcription regulation</keyword>
<protein>
    <submittedName>
        <fullName evidence="7">RNA polymerase sigma-70 factor (ECF subfamily)</fullName>
    </submittedName>
</protein>
<evidence type="ECO:0000256" key="3">
    <source>
        <dbReference type="ARBA" id="ARBA00023082"/>
    </source>
</evidence>
<name>A0A318I3X9_9BACT</name>
<dbReference type="GO" id="GO:0016987">
    <property type="term" value="F:sigma factor activity"/>
    <property type="evidence" value="ECO:0007669"/>
    <property type="project" value="UniProtKB-KW"/>
</dbReference>
<dbReference type="GO" id="GO:0006352">
    <property type="term" value="P:DNA-templated transcription initiation"/>
    <property type="evidence" value="ECO:0007669"/>
    <property type="project" value="InterPro"/>
</dbReference>
<dbReference type="InterPro" id="IPR014284">
    <property type="entry name" value="RNA_pol_sigma-70_dom"/>
</dbReference>
<dbReference type="InterPro" id="IPR036388">
    <property type="entry name" value="WH-like_DNA-bd_sf"/>
</dbReference>
<evidence type="ECO:0000256" key="4">
    <source>
        <dbReference type="ARBA" id="ARBA00023163"/>
    </source>
</evidence>
<keyword evidence="8" id="KW-1185">Reference proteome</keyword>
<dbReference type="EMBL" id="QJJX01000004">
    <property type="protein sequence ID" value="PXX23910.1"/>
    <property type="molecule type" value="Genomic_DNA"/>
</dbReference>
<sequence length="199" mass="23031">MRPKPPMNEQYNELTLISQGSQLAFNGFINRYSNTLYCHAYGILRCREMAEEVVSDVFLEAWRMRKTLIELQNVRAWLTRLVYNKSIDYLRRERNRVKQISVEHFGMADFAFPDMKTPADTLISNEELAAINAAIDKLPPKCKYVFFLAKVEKMPYQDIANMLGIALATVNYHVALAVQTLRQSLKDRAKLSTSFLKNK</sequence>
<dbReference type="SUPFAM" id="SSF88946">
    <property type="entry name" value="Sigma2 domain of RNA polymerase sigma factors"/>
    <property type="match status" value="1"/>
</dbReference>
<dbReference type="GO" id="GO:0003677">
    <property type="term" value="F:DNA binding"/>
    <property type="evidence" value="ECO:0007669"/>
    <property type="project" value="InterPro"/>
</dbReference>
<dbReference type="SUPFAM" id="SSF88659">
    <property type="entry name" value="Sigma3 and sigma4 domains of RNA polymerase sigma factors"/>
    <property type="match status" value="1"/>
</dbReference>
<dbReference type="STRING" id="1122991.GCA_000613445_02181"/>
<organism evidence="7 8">
    <name type="scientific">Hoylesella shahii DSM 15611 = JCM 12083</name>
    <dbReference type="NCBI Taxonomy" id="1122991"/>
    <lineage>
        <taxon>Bacteria</taxon>
        <taxon>Pseudomonadati</taxon>
        <taxon>Bacteroidota</taxon>
        <taxon>Bacteroidia</taxon>
        <taxon>Bacteroidales</taxon>
        <taxon>Prevotellaceae</taxon>
        <taxon>Hoylesella</taxon>
    </lineage>
</organism>
<dbReference type="Gene3D" id="1.10.1740.10">
    <property type="match status" value="1"/>
</dbReference>
<feature type="domain" description="RNA polymerase sigma factor 70 region 4 type 2" evidence="6">
    <location>
        <begin position="130"/>
        <end position="181"/>
    </location>
</feature>
<dbReference type="NCBIfam" id="TIGR02937">
    <property type="entry name" value="sigma70-ECF"/>
    <property type="match status" value="1"/>
</dbReference>
<keyword evidence="4" id="KW-0804">Transcription</keyword>
<feature type="domain" description="RNA polymerase sigma-70 region 2" evidence="5">
    <location>
        <begin position="29"/>
        <end position="95"/>
    </location>
</feature>
<dbReference type="InterPro" id="IPR013324">
    <property type="entry name" value="RNA_pol_sigma_r3/r4-like"/>
</dbReference>
<dbReference type="InterPro" id="IPR007627">
    <property type="entry name" value="RNA_pol_sigma70_r2"/>
</dbReference>
<dbReference type="InterPro" id="IPR014327">
    <property type="entry name" value="RNA_pol_sigma70_bacteroid"/>
</dbReference>
<gene>
    <name evidence="7" type="ORF">EJ73_00505</name>
</gene>
<proteinExistence type="inferred from homology"/>
<dbReference type="Pfam" id="PF04542">
    <property type="entry name" value="Sigma70_r2"/>
    <property type="match status" value="1"/>
</dbReference>
<evidence type="ECO:0000313" key="8">
    <source>
        <dbReference type="Proteomes" id="UP000248314"/>
    </source>
</evidence>
<dbReference type="AlphaFoldDB" id="A0A318I3X9"/>
<evidence type="ECO:0000256" key="2">
    <source>
        <dbReference type="ARBA" id="ARBA00023015"/>
    </source>
</evidence>
<dbReference type="Gene3D" id="1.10.10.10">
    <property type="entry name" value="Winged helix-like DNA-binding domain superfamily/Winged helix DNA-binding domain"/>
    <property type="match status" value="1"/>
</dbReference>
<evidence type="ECO:0000313" key="7">
    <source>
        <dbReference type="EMBL" id="PXX23910.1"/>
    </source>
</evidence>
<dbReference type="PANTHER" id="PTHR43133:SF46">
    <property type="entry name" value="RNA POLYMERASE SIGMA-70 FACTOR ECF SUBFAMILY"/>
    <property type="match status" value="1"/>
</dbReference>
<evidence type="ECO:0000256" key="1">
    <source>
        <dbReference type="ARBA" id="ARBA00010641"/>
    </source>
</evidence>
<dbReference type="PANTHER" id="PTHR43133">
    <property type="entry name" value="RNA POLYMERASE ECF-TYPE SIGMA FACTO"/>
    <property type="match status" value="1"/>
</dbReference>
<dbReference type="InterPro" id="IPR013249">
    <property type="entry name" value="RNA_pol_sigma70_r4_t2"/>
</dbReference>